<dbReference type="Proteomes" id="UP000621856">
    <property type="component" value="Unassembled WGS sequence"/>
</dbReference>
<protein>
    <submittedName>
        <fullName evidence="2">Esterase</fullName>
    </submittedName>
</protein>
<evidence type="ECO:0000256" key="1">
    <source>
        <dbReference type="SAM" id="SignalP"/>
    </source>
</evidence>
<gene>
    <name evidence="2" type="ORF">GCM10011355_21170</name>
</gene>
<dbReference type="InterPro" id="IPR029058">
    <property type="entry name" value="AB_hydrolase_fold"/>
</dbReference>
<dbReference type="EMBL" id="BMGZ01000002">
    <property type="protein sequence ID" value="GGH98181.1"/>
    <property type="molecule type" value="Genomic_DNA"/>
</dbReference>
<accession>A0A8J3A2J4</accession>
<reference evidence="2" key="1">
    <citation type="journal article" date="2014" name="Int. J. Syst. Evol. Microbiol.">
        <title>Complete genome sequence of Corynebacterium casei LMG S-19264T (=DSM 44701T), isolated from a smear-ripened cheese.</title>
        <authorList>
            <consortium name="US DOE Joint Genome Institute (JGI-PGF)"/>
            <person name="Walter F."/>
            <person name="Albersmeier A."/>
            <person name="Kalinowski J."/>
            <person name="Ruckert C."/>
        </authorList>
    </citation>
    <scope>NUCLEOTIDE SEQUENCE</scope>
    <source>
        <strain evidence="2">CGMCC 1.14984</strain>
    </source>
</reference>
<feature type="signal peptide" evidence="1">
    <location>
        <begin position="1"/>
        <end position="33"/>
    </location>
</feature>
<evidence type="ECO:0000313" key="2">
    <source>
        <dbReference type="EMBL" id="GGH98181.1"/>
    </source>
</evidence>
<organism evidence="2 3">
    <name type="scientific">Aquisalinus luteolus</name>
    <dbReference type="NCBI Taxonomy" id="1566827"/>
    <lineage>
        <taxon>Bacteria</taxon>
        <taxon>Pseudomonadati</taxon>
        <taxon>Pseudomonadota</taxon>
        <taxon>Alphaproteobacteria</taxon>
        <taxon>Parvularculales</taxon>
        <taxon>Parvularculaceae</taxon>
        <taxon>Aquisalinus</taxon>
    </lineage>
</organism>
<sequence length="347" mass="38136">MMITTMSTVFRKALRKVTIAGVAMVMLASPAGAQDVTIEQVMIPGPSLEGNLEGNAATRDIIVYLPPSYEADEERRYPVVYALHGYSSNNDAFRGDLARTDAVATAFAAGAQEMIVVMPDAQTLHNGSMYTASVTTGDWESYIAEDVVAYVDENYRTIPAREARGLAGHSMGGYGTLRIGMKRPDVFAALYAMSPCCLEPSRGVDPAMLKKLRAFEDPADTLELGFFERATLASAAAWSPNPENPPFYFDLPGDEDAVTDPVARWTANAPLAMADQYRSALMTYEAIAIDIGDEDWLLPGAKKMDEWLTLNGIEHEFEIYEGDHVNRVSEQFRDKVLPFFSDALRTE</sequence>
<dbReference type="SUPFAM" id="SSF53474">
    <property type="entry name" value="alpha/beta-Hydrolases"/>
    <property type="match status" value="1"/>
</dbReference>
<dbReference type="RefSeq" id="WP_205967472.1">
    <property type="nucleotide sequence ID" value="NZ_BMGZ01000002.1"/>
</dbReference>
<name>A0A8J3A2J4_9PROT</name>
<dbReference type="PANTHER" id="PTHR48098">
    <property type="entry name" value="ENTEROCHELIN ESTERASE-RELATED"/>
    <property type="match status" value="1"/>
</dbReference>
<comment type="caution">
    <text evidence="2">The sequence shown here is derived from an EMBL/GenBank/DDBJ whole genome shotgun (WGS) entry which is preliminary data.</text>
</comment>
<proteinExistence type="predicted"/>
<dbReference type="Pfam" id="PF00756">
    <property type="entry name" value="Esterase"/>
    <property type="match status" value="1"/>
</dbReference>
<dbReference type="InterPro" id="IPR000801">
    <property type="entry name" value="Esterase-like"/>
</dbReference>
<reference evidence="2" key="2">
    <citation type="submission" date="2020-09" db="EMBL/GenBank/DDBJ databases">
        <authorList>
            <person name="Sun Q."/>
            <person name="Zhou Y."/>
        </authorList>
    </citation>
    <scope>NUCLEOTIDE SEQUENCE</scope>
    <source>
        <strain evidence="2">CGMCC 1.14984</strain>
    </source>
</reference>
<dbReference type="InterPro" id="IPR050583">
    <property type="entry name" value="Mycobacterial_A85_antigen"/>
</dbReference>
<keyword evidence="1" id="KW-0732">Signal</keyword>
<feature type="chain" id="PRO_5035223037" evidence="1">
    <location>
        <begin position="34"/>
        <end position="347"/>
    </location>
</feature>
<dbReference type="AlphaFoldDB" id="A0A8J3A2J4"/>
<evidence type="ECO:0000313" key="3">
    <source>
        <dbReference type="Proteomes" id="UP000621856"/>
    </source>
</evidence>
<dbReference type="Gene3D" id="3.40.50.1820">
    <property type="entry name" value="alpha/beta hydrolase"/>
    <property type="match status" value="1"/>
</dbReference>